<accession>A0A1H2UJ17</accession>
<gene>
    <name evidence="2" type="ORF">SAMN05444338_103184</name>
</gene>
<keyword evidence="3" id="KW-1185">Reference proteome</keyword>
<feature type="transmembrane region" description="Helical" evidence="1">
    <location>
        <begin position="92"/>
        <end position="111"/>
    </location>
</feature>
<evidence type="ECO:0000313" key="2">
    <source>
        <dbReference type="EMBL" id="SDW56105.1"/>
    </source>
</evidence>
<keyword evidence="1" id="KW-1133">Transmembrane helix</keyword>
<feature type="transmembrane region" description="Helical" evidence="1">
    <location>
        <begin position="9"/>
        <end position="30"/>
    </location>
</feature>
<keyword evidence="1" id="KW-0812">Transmembrane</keyword>
<protein>
    <submittedName>
        <fullName evidence="2">Uncharacterized protein</fullName>
    </submittedName>
</protein>
<proteinExistence type="predicted"/>
<dbReference type="AlphaFoldDB" id="A0A1H2UJ17"/>
<evidence type="ECO:0000256" key="1">
    <source>
        <dbReference type="SAM" id="Phobius"/>
    </source>
</evidence>
<dbReference type="Proteomes" id="UP000198569">
    <property type="component" value="Unassembled WGS sequence"/>
</dbReference>
<feature type="transmembrane region" description="Helical" evidence="1">
    <location>
        <begin position="42"/>
        <end position="61"/>
    </location>
</feature>
<dbReference type="EMBL" id="FNMV01000003">
    <property type="protein sequence ID" value="SDW56105.1"/>
    <property type="molecule type" value="Genomic_DNA"/>
</dbReference>
<keyword evidence="1" id="KW-0472">Membrane</keyword>
<dbReference type="OrthoDB" id="1441430at2"/>
<sequence length="233" mass="27932">MTKKILRPILISIIQIVGIAVMHDSLYHFYPIYHKSVGFGVPIFYTGIIFIISIFAFNFYLEFFKRNVYLIAFALLTATSIFPLLAFDNRPLRSLLLIILALFGFISSLVLSKWKTENKLEPKKKFYREIEKYFNALSENKIPVDLMTELVHKITDSQYDTYKRFWNQYPKSKKRYSKLKLEDLEHPFTHYLTTDFFKDKESESYKKYSMILLKLTEKEFIDYEIKKHQYETK</sequence>
<name>A0A1H2UJ17_9FLAO</name>
<feature type="transmembrane region" description="Helical" evidence="1">
    <location>
        <begin position="68"/>
        <end position="86"/>
    </location>
</feature>
<evidence type="ECO:0000313" key="3">
    <source>
        <dbReference type="Proteomes" id="UP000198569"/>
    </source>
</evidence>
<dbReference type="RefSeq" id="WP_091430146.1">
    <property type="nucleotide sequence ID" value="NZ_FNMV01000003.1"/>
</dbReference>
<reference evidence="3" key="1">
    <citation type="submission" date="2016-10" db="EMBL/GenBank/DDBJ databases">
        <authorList>
            <person name="Varghese N."/>
            <person name="Submissions S."/>
        </authorList>
    </citation>
    <scope>NUCLEOTIDE SEQUENCE [LARGE SCALE GENOMIC DNA]</scope>
    <source>
        <strain evidence="3">DSM 15718</strain>
    </source>
</reference>
<organism evidence="2 3">
    <name type="scientific">Flavobacterium degerlachei</name>
    <dbReference type="NCBI Taxonomy" id="229203"/>
    <lineage>
        <taxon>Bacteria</taxon>
        <taxon>Pseudomonadati</taxon>
        <taxon>Bacteroidota</taxon>
        <taxon>Flavobacteriia</taxon>
        <taxon>Flavobacteriales</taxon>
        <taxon>Flavobacteriaceae</taxon>
        <taxon>Flavobacterium</taxon>
    </lineage>
</organism>